<gene>
    <name evidence="1" type="ORF">NKI81_04210</name>
</gene>
<dbReference type="EMBL" id="JAMYRI010000002">
    <property type="protein sequence ID" value="MER9283166.1"/>
    <property type="molecule type" value="Genomic_DNA"/>
</dbReference>
<evidence type="ECO:0000313" key="2">
    <source>
        <dbReference type="Proteomes" id="UP001480082"/>
    </source>
</evidence>
<sequence>MRRKTLSDAGVADLKARAARYAFSDPELRGHYVRVMPSGAKSFVAVSRDPNGKQVWATIGAADMMGIEKARDGAREAINRIRAGLPPIEQKAAADTFKVVADNYLKRHVAAKGLLSEKEIKRCLEVYVYPKWEKREFTGIRRGDVATLLDEIEDGNGARQADMVLAIVRGVCNWFAARDEDYLSPIVRGMRRAAPVKRERVLTDDEIRTIWQHAGKAGTFGDILKFALSTAQRREKVMTLRWDDVSVDGVWHIPSDDREKGTGGEIKLPALALEIVKARNRVGENPHVFTGRTKDGFFNGMSKAKVAFDEKVLIPHWTIHDLRRTARSLMARAGVDSDTAERVLGHALDGVEGIYNRHRYVDEKASALASLNALLKTILNPPAKNVVPLRRRARK</sequence>
<protein>
    <submittedName>
        <fullName evidence="1">Integrase family protein</fullName>
    </submittedName>
</protein>
<dbReference type="Proteomes" id="UP001480082">
    <property type="component" value="Unassembled WGS sequence"/>
</dbReference>
<evidence type="ECO:0000313" key="1">
    <source>
        <dbReference type="EMBL" id="MER9283166.1"/>
    </source>
</evidence>
<organism evidence="1 2">
    <name type="scientific">Mesorhizobium australicum</name>
    <dbReference type="NCBI Taxonomy" id="536018"/>
    <lineage>
        <taxon>Bacteria</taxon>
        <taxon>Pseudomonadati</taxon>
        <taxon>Pseudomonadota</taxon>
        <taxon>Alphaproteobacteria</taxon>
        <taxon>Hyphomicrobiales</taxon>
        <taxon>Phyllobacteriaceae</taxon>
        <taxon>Mesorhizobium</taxon>
    </lineage>
</organism>
<proteinExistence type="predicted"/>
<accession>A0ACC6STV9</accession>
<comment type="caution">
    <text evidence="1">The sequence shown here is derived from an EMBL/GenBank/DDBJ whole genome shotgun (WGS) entry which is preliminary data.</text>
</comment>
<name>A0ACC6STV9_9HYPH</name>
<keyword evidence="2" id="KW-1185">Reference proteome</keyword>
<reference evidence="1 2" key="1">
    <citation type="journal article" date="2024" name="Proc. Natl. Acad. Sci. U.S.A.">
        <title>The evolutionary genomics of adaptation to stress in wild rhizobium bacteria.</title>
        <authorList>
            <person name="Kehlet-Delgado H."/>
            <person name="Montoya A.P."/>
            <person name="Jensen K.T."/>
            <person name="Wendlandt C.E."/>
            <person name="Dexheimer C."/>
            <person name="Roberts M."/>
            <person name="Torres Martinez L."/>
            <person name="Friesen M.L."/>
            <person name="Griffitts J.S."/>
            <person name="Porter S.S."/>
        </authorList>
    </citation>
    <scope>NUCLEOTIDE SEQUENCE [LARGE SCALE GENOMIC DNA]</scope>
    <source>
        <strain evidence="1 2">M0468</strain>
    </source>
</reference>